<accession>A0ABT2SK97</accession>
<protein>
    <submittedName>
        <fullName evidence="2">Type II toxin-antitoxin system HicB family antitoxin</fullName>
    </submittedName>
</protein>
<dbReference type="SUPFAM" id="SSF143100">
    <property type="entry name" value="TTHA1013/TTHA0281-like"/>
    <property type="match status" value="1"/>
</dbReference>
<dbReference type="InterPro" id="IPR035069">
    <property type="entry name" value="TTHA1013/TTHA0281-like"/>
</dbReference>
<dbReference type="InterPro" id="IPR051404">
    <property type="entry name" value="TA_system_antitoxin"/>
</dbReference>
<dbReference type="PANTHER" id="PTHR34504">
    <property type="entry name" value="ANTITOXIN HICB"/>
    <property type="match status" value="1"/>
</dbReference>
<dbReference type="Gene3D" id="3.30.160.250">
    <property type="match status" value="1"/>
</dbReference>
<proteinExistence type="predicted"/>
<dbReference type="PANTHER" id="PTHR34504:SF2">
    <property type="entry name" value="UPF0150 PROTEIN SSL0259"/>
    <property type="match status" value="1"/>
</dbReference>
<keyword evidence="3" id="KW-1185">Reference proteome</keyword>
<gene>
    <name evidence="2" type="ORF">OCV47_06110</name>
</gene>
<feature type="domain" description="HicB-like antitoxin of toxin-antitoxin system" evidence="1">
    <location>
        <begin position="5"/>
        <end position="65"/>
    </location>
</feature>
<evidence type="ECO:0000313" key="3">
    <source>
        <dbReference type="Proteomes" id="UP001652338"/>
    </source>
</evidence>
<comment type="caution">
    <text evidence="2">The sequence shown here is derived from an EMBL/GenBank/DDBJ whole genome shotgun (WGS) entry which is preliminary data.</text>
</comment>
<organism evidence="2 3">
    <name type="scientific">Muricoprocola aceti</name>
    <dbReference type="NCBI Taxonomy" id="2981772"/>
    <lineage>
        <taxon>Bacteria</taxon>
        <taxon>Bacillati</taxon>
        <taxon>Bacillota</taxon>
        <taxon>Clostridia</taxon>
        <taxon>Lachnospirales</taxon>
        <taxon>Lachnospiraceae</taxon>
        <taxon>Muricoprocola</taxon>
    </lineage>
</organism>
<evidence type="ECO:0000259" key="1">
    <source>
        <dbReference type="Pfam" id="PF15919"/>
    </source>
</evidence>
<name>A0ABT2SK97_9FIRM</name>
<sequence>MKFIYPAIFSKDADGVFHGYFPDLEDCLSTGETLDEAIENANEAACNWLSVELEEDGHLPPVSDPADLELKEGEIIRNIAANIRLFDGYDE</sequence>
<reference evidence="2 3" key="1">
    <citation type="journal article" date="2021" name="ISME Commun">
        <title>Automated analysis of genomic sequences facilitates high-throughput and comprehensive description of bacteria.</title>
        <authorList>
            <person name="Hitch T.C.A."/>
        </authorList>
    </citation>
    <scope>NUCLEOTIDE SEQUENCE [LARGE SCALE GENOMIC DNA]</scope>
    <source>
        <strain evidence="2 3">Sanger_29</strain>
    </source>
</reference>
<evidence type="ECO:0000313" key="2">
    <source>
        <dbReference type="EMBL" id="MCU6724929.1"/>
    </source>
</evidence>
<dbReference type="Proteomes" id="UP001652338">
    <property type="component" value="Unassembled WGS sequence"/>
</dbReference>
<dbReference type="Pfam" id="PF15919">
    <property type="entry name" value="HicB_lk_antitox"/>
    <property type="match status" value="1"/>
</dbReference>
<dbReference type="EMBL" id="JAOQKE010000004">
    <property type="protein sequence ID" value="MCU6724929.1"/>
    <property type="molecule type" value="Genomic_DNA"/>
</dbReference>
<dbReference type="InterPro" id="IPR031807">
    <property type="entry name" value="HicB-like"/>
</dbReference>
<dbReference type="RefSeq" id="WP_117447664.1">
    <property type="nucleotide sequence ID" value="NZ_JAOQKE010000004.1"/>
</dbReference>